<feature type="chain" id="PRO_5002161797" evidence="6">
    <location>
        <begin position="31"/>
        <end position="822"/>
    </location>
</feature>
<evidence type="ECO:0000256" key="4">
    <source>
        <dbReference type="ARBA" id="ARBA00023145"/>
    </source>
</evidence>
<organism evidence="7 8">
    <name type="scientific">Enhygromyxa salina</name>
    <dbReference type="NCBI Taxonomy" id="215803"/>
    <lineage>
        <taxon>Bacteria</taxon>
        <taxon>Pseudomonadati</taxon>
        <taxon>Myxococcota</taxon>
        <taxon>Polyangia</taxon>
        <taxon>Nannocystales</taxon>
        <taxon>Nannocystaceae</taxon>
        <taxon>Enhygromyxa</taxon>
    </lineage>
</organism>
<dbReference type="InterPro" id="IPR002692">
    <property type="entry name" value="S45"/>
</dbReference>
<sequence>MLAPLVQSPARLSCMLALLLPLACSDDAPADTGETAGTGETGTEDARYTANIRRTSHGVAHVTADNWGSLAFGQAYAFTEDKGCLLADQIVKVRSERSRWFGAGEANVNIYTDLAYLHLHVYELAQQQFLQLDATVQEAIMGYAAGYNQALAEGKIGGDCDDQAWVPTQIDHIDLFAYYIDLGLLASSRQTITAVGSAQPPGGAAPADPAPHYSSLTSHRSELGSNGWAFGSDVTATGRGMVMGNPHFPWEGELQLWESHLRIPGEFEVYGVGLLGVPGVLIGFNEHVAWTHTVSDGHRLTLYEITSPPGESTKYYYDGEVLDMQSEPFTIDVLEDDGTITTETRTMWRTHYGPMAALDPFYWTSALALSYRDANIDNFVLIEQFLRMNMSTSLEEFQQVHMDVAGVPWVNTMAASADGRAWYMDSTPAPNLSQAAIDAWYERSASGFTKALADQDIWLLDGSDSRDEWQDDPGARSPGLIAPANMPQLERSDFVFNANDSHWLSNPLAPLTGYSPLHGFEGTARSMRTRMNARTLLDLLNADAGYGFAGADGKLDLDELTTAALSNGGYTAQLLRDELVARCTGVDVWDIGGGEIVDIAEACDLLATWDGKLDLDSVGAVIWRELLGDFDADAFKDTGTLFANGFDAGDPVDTPNTLADGDHPLDALAAAVQRLDQAGIALDAPLGEAQFARKGGQVIPIHGGNASEGITNLITHSQLRSDLTTEIPRAEVVWDQTDLTMDGYQINYGTSFIMCMEFTDDGPRGRALLSYSQSNEVDSGWYQDQTELFSQKQWRAMLWDEADIAADPNLVEYDVAGGEPLP</sequence>
<feature type="signal peptide" evidence="6">
    <location>
        <begin position="1"/>
        <end position="30"/>
    </location>
</feature>
<comment type="caution">
    <text evidence="7">The sequence shown here is derived from an EMBL/GenBank/DDBJ whole genome shotgun (WGS) entry which is preliminary data.</text>
</comment>
<evidence type="ECO:0000313" key="7">
    <source>
        <dbReference type="EMBL" id="KIG12068.1"/>
    </source>
</evidence>
<evidence type="ECO:0000256" key="3">
    <source>
        <dbReference type="ARBA" id="ARBA00022801"/>
    </source>
</evidence>
<reference evidence="7 8" key="1">
    <citation type="submission" date="2014-12" db="EMBL/GenBank/DDBJ databases">
        <title>Genome assembly of Enhygromyxa salina DSM 15201.</title>
        <authorList>
            <person name="Sharma G."/>
            <person name="Subramanian S."/>
        </authorList>
    </citation>
    <scope>NUCLEOTIDE SEQUENCE [LARGE SCALE GENOMIC DNA]</scope>
    <source>
        <strain evidence="7 8">DSM 15201</strain>
    </source>
</reference>
<feature type="region of interest" description="Disordered" evidence="5">
    <location>
        <begin position="195"/>
        <end position="218"/>
    </location>
</feature>
<name>A0A0C1ZM97_9BACT</name>
<evidence type="ECO:0000256" key="5">
    <source>
        <dbReference type="SAM" id="MobiDB-lite"/>
    </source>
</evidence>
<feature type="compositionally biased region" description="Low complexity" evidence="5">
    <location>
        <begin position="195"/>
        <end position="211"/>
    </location>
</feature>
<keyword evidence="2 6" id="KW-0732">Signal</keyword>
<dbReference type="PANTHER" id="PTHR34218">
    <property type="entry name" value="PEPTIDASE S45 PENICILLIN AMIDASE"/>
    <property type="match status" value="1"/>
</dbReference>
<dbReference type="Proteomes" id="UP000031599">
    <property type="component" value="Unassembled WGS sequence"/>
</dbReference>
<evidence type="ECO:0000256" key="6">
    <source>
        <dbReference type="SAM" id="SignalP"/>
    </source>
</evidence>
<dbReference type="MEROPS" id="S45.004"/>
<comment type="similarity">
    <text evidence="1">Belongs to the peptidase S45 family.</text>
</comment>
<protein>
    <submittedName>
        <fullName evidence="7">Aculeacin A acylase</fullName>
    </submittedName>
</protein>
<dbReference type="EMBL" id="JMCC02000153">
    <property type="protein sequence ID" value="KIG12068.1"/>
    <property type="molecule type" value="Genomic_DNA"/>
</dbReference>
<dbReference type="InterPro" id="IPR023343">
    <property type="entry name" value="Penicillin_amidase_dom1"/>
</dbReference>
<gene>
    <name evidence="7" type="ORF">DB30_02065</name>
</gene>
<keyword evidence="4" id="KW-0865">Zymogen</keyword>
<dbReference type="GO" id="GO:0017000">
    <property type="term" value="P:antibiotic biosynthetic process"/>
    <property type="evidence" value="ECO:0007669"/>
    <property type="project" value="InterPro"/>
</dbReference>
<proteinExistence type="inferred from homology"/>
<dbReference type="Gene3D" id="3.60.20.10">
    <property type="entry name" value="Glutamine Phosphoribosylpyrophosphate, subunit 1, domain 1"/>
    <property type="match status" value="1"/>
</dbReference>
<evidence type="ECO:0000256" key="1">
    <source>
        <dbReference type="ARBA" id="ARBA00006586"/>
    </source>
</evidence>
<dbReference type="Gene3D" id="1.10.439.10">
    <property type="entry name" value="Penicillin Amidohydrolase, domain 1"/>
    <property type="match status" value="1"/>
</dbReference>
<evidence type="ECO:0000313" key="8">
    <source>
        <dbReference type="Proteomes" id="UP000031599"/>
    </source>
</evidence>
<dbReference type="GO" id="GO:0016811">
    <property type="term" value="F:hydrolase activity, acting on carbon-nitrogen (but not peptide) bonds, in linear amides"/>
    <property type="evidence" value="ECO:0007669"/>
    <property type="project" value="InterPro"/>
</dbReference>
<dbReference type="AlphaFoldDB" id="A0A0C1ZM97"/>
<dbReference type="Pfam" id="PF01804">
    <property type="entry name" value="Penicil_amidase"/>
    <property type="match status" value="1"/>
</dbReference>
<accession>A0A0C1ZM97</accession>
<dbReference type="InterPro" id="IPR029055">
    <property type="entry name" value="Ntn_hydrolases_N"/>
</dbReference>
<dbReference type="Gene3D" id="2.30.120.10">
    <property type="match status" value="1"/>
</dbReference>
<dbReference type="InterPro" id="IPR043147">
    <property type="entry name" value="Penicillin_amidase_A-knob"/>
</dbReference>
<dbReference type="InterPro" id="IPR043146">
    <property type="entry name" value="Penicillin_amidase_N_B-knob"/>
</dbReference>
<evidence type="ECO:0000256" key="2">
    <source>
        <dbReference type="ARBA" id="ARBA00022729"/>
    </source>
</evidence>
<dbReference type="Gene3D" id="1.10.1400.10">
    <property type="match status" value="1"/>
</dbReference>
<dbReference type="PANTHER" id="PTHR34218:SF3">
    <property type="entry name" value="ACYL-HOMOSERINE LACTONE ACYLASE PVDQ"/>
    <property type="match status" value="1"/>
</dbReference>
<dbReference type="SUPFAM" id="SSF56235">
    <property type="entry name" value="N-terminal nucleophile aminohydrolases (Ntn hydrolases)"/>
    <property type="match status" value="1"/>
</dbReference>
<keyword evidence="3" id="KW-0378">Hydrolase</keyword>